<comment type="similarity">
    <text evidence="1 5">Belongs to the iron/ascorbate-dependent oxidoreductase family.</text>
</comment>
<dbReference type="EMBL" id="CACSLK010027833">
    <property type="protein sequence ID" value="CAA0832380.1"/>
    <property type="molecule type" value="Genomic_DNA"/>
</dbReference>
<name>A0A9N7RLE7_STRHE</name>
<evidence type="ECO:0000256" key="2">
    <source>
        <dbReference type="ARBA" id="ARBA00022723"/>
    </source>
</evidence>
<dbReference type="InterPro" id="IPR044861">
    <property type="entry name" value="IPNS-like_FE2OG_OXY"/>
</dbReference>
<dbReference type="GO" id="GO:0046872">
    <property type="term" value="F:metal ion binding"/>
    <property type="evidence" value="ECO:0007669"/>
    <property type="project" value="UniProtKB-KW"/>
</dbReference>
<dbReference type="InterPro" id="IPR027443">
    <property type="entry name" value="IPNS-like_sf"/>
</dbReference>
<dbReference type="AlphaFoldDB" id="A0A9N7RLE7"/>
<dbReference type="InterPro" id="IPR005123">
    <property type="entry name" value="Oxoglu/Fe-dep_dioxygenase_dom"/>
</dbReference>
<keyword evidence="2 5" id="KW-0479">Metal-binding</keyword>
<evidence type="ECO:0000313" key="8">
    <source>
        <dbReference type="Proteomes" id="UP001153555"/>
    </source>
</evidence>
<dbReference type="GO" id="GO:0009805">
    <property type="term" value="P:coumarin biosynthetic process"/>
    <property type="evidence" value="ECO:0007669"/>
    <property type="project" value="UniProtKB-ARBA"/>
</dbReference>
<dbReference type="InterPro" id="IPR026992">
    <property type="entry name" value="DIOX_N"/>
</dbReference>
<keyword evidence="8" id="KW-1185">Reference proteome</keyword>
<evidence type="ECO:0000256" key="5">
    <source>
        <dbReference type="RuleBase" id="RU003682"/>
    </source>
</evidence>
<keyword evidence="4 5" id="KW-0408">Iron</keyword>
<comment type="caution">
    <text evidence="7">The sequence shown here is derived from an EMBL/GenBank/DDBJ whole genome shotgun (WGS) entry which is preliminary data.</text>
</comment>
<sequence length="398" mass="45560">MEVIVSSVQEMVKNPIHEIPSPYLVHREPSISSPPEQNSFAQIPILDLKMLLANKDSQKSSNLEKFHSACKDWGIFQVVNHRVEPSLIEKVKNEVQEFYKLPLEERLKYKTRAGEVEGYGPTIIVSQDQKVDWADRFYMVTNPNHRRKSHLLPSFPKSLRETLEAYICELQKLASAVFGLISEALKIEKEEVEEMFENGMQAMRMTYYPPCPQPEKVHGLTPHSDGSGITILLQVNGVEGLKVKKDGVWMPVKFLPNAFVVNLGDIVEILSNGLYKSIEHKATVNRVKERISIAMFFNPKFEAEVGPSRSVINTIKKPPIFRRMAMEQYLKEFFSRKLDGKSFIEYMKTKISRDTYDRRPGGSLFNGRKVFAMGCSKASQVRKALWLLVLEYKKGGEE</sequence>
<dbReference type="Proteomes" id="UP001153555">
    <property type="component" value="Unassembled WGS sequence"/>
</dbReference>
<proteinExistence type="inferred from homology"/>
<reference evidence="7" key="1">
    <citation type="submission" date="2019-12" db="EMBL/GenBank/DDBJ databases">
        <authorList>
            <person name="Scholes J."/>
        </authorList>
    </citation>
    <scope>NUCLEOTIDE SEQUENCE</scope>
</reference>
<evidence type="ECO:0000313" key="7">
    <source>
        <dbReference type="EMBL" id="CAA0832380.1"/>
    </source>
</evidence>
<accession>A0A9N7RLE7</accession>
<dbReference type="GO" id="GO:0016706">
    <property type="term" value="F:2-oxoglutarate-dependent dioxygenase activity"/>
    <property type="evidence" value="ECO:0007669"/>
    <property type="project" value="UniProtKB-ARBA"/>
</dbReference>
<evidence type="ECO:0000256" key="4">
    <source>
        <dbReference type="ARBA" id="ARBA00023004"/>
    </source>
</evidence>
<dbReference type="FunFam" id="2.60.120.330:FF:000001">
    <property type="entry name" value="Protein SRG1"/>
    <property type="match status" value="1"/>
</dbReference>
<organism evidence="7 8">
    <name type="scientific">Striga hermonthica</name>
    <name type="common">Purple witchweed</name>
    <name type="synonym">Buchnera hermonthica</name>
    <dbReference type="NCBI Taxonomy" id="68872"/>
    <lineage>
        <taxon>Eukaryota</taxon>
        <taxon>Viridiplantae</taxon>
        <taxon>Streptophyta</taxon>
        <taxon>Embryophyta</taxon>
        <taxon>Tracheophyta</taxon>
        <taxon>Spermatophyta</taxon>
        <taxon>Magnoliopsida</taxon>
        <taxon>eudicotyledons</taxon>
        <taxon>Gunneridae</taxon>
        <taxon>Pentapetalae</taxon>
        <taxon>asterids</taxon>
        <taxon>lamiids</taxon>
        <taxon>Lamiales</taxon>
        <taxon>Orobanchaceae</taxon>
        <taxon>Buchnereae</taxon>
        <taxon>Striga</taxon>
    </lineage>
</organism>
<dbReference type="Gene3D" id="2.60.120.330">
    <property type="entry name" value="B-lactam Antibiotic, Isopenicillin N Synthase, Chain"/>
    <property type="match status" value="1"/>
</dbReference>
<evidence type="ECO:0000256" key="1">
    <source>
        <dbReference type="ARBA" id="ARBA00008056"/>
    </source>
</evidence>
<dbReference type="PANTHER" id="PTHR47991">
    <property type="entry name" value="OXOGLUTARATE/IRON-DEPENDENT DIOXYGENASE"/>
    <property type="match status" value="1"/>
</dbReference>
<dbReference type="Pfam" id="PF14226">
    <property type="entry name" value="DIOX_N"/>
    <property type="match status" value="1"/>
</dbReference>
<evidence type="ECO:0000256" key="3">
    <source>
        <dbReference type="ARBA" id="ARBA00023002"/>
    </source>
</evidence>
<dbReference type="PROSITE" id="PS51471">
    <property type="entry name" value="FE2OG_OXY"/>
    <property type="match status" value="1"/>
</dbReference>
<gene>
    <name evidence="7" type="ORF">SHERM_27675</name>
</gene>
<keyword evidence="3 5" id="KW-0560">Oxidoreductase</keyword>
<dbReference type="OrthoDB" id="288590at2759"/>
<protein>
    <submittedName>
        <fullName evidence="7">Protein SRG1</fullName>
    </submittedName>
</protein>
<dbReference type="InterPro" id="IPR050295">
    <property type="entry name" value="Plant_2OG-oxidoreductases"/>
</dbReference>
<dbReference type="Pfam" id="PF03171">
    <property type="entry name" value="2OG-FeII_Oxy"/>
    <property type="match status" value="1"/>
</dbReference>
<evidence type="ECO:0000259" key="6">
    <source>
        <dbReference type="PROSITE" id="PS51471"/>
    </source>
</evidence>
<feature type="domain" description="Fe2OG dioxygenase" evidence="6">
    <location>
        <begin position="196"/>
        <end position="299"/>
    </location>
</feature>
<dbReference type="GO" id="GO:0002238">
    <property type="term" value="P:response to molecule of fungal origin"/>
    <property type="evidence" value="ECO:0007669"/>
    <property type="project" value="UniProtKB-ARBA"/>
</dbReference>
<dbReference type="SUPFAM" id="SSF51197">
    <property type="entry name" value="Clavaminate synthase-like"/>
    <property type="match status" value="1"/>
</dbReference>